<dbReference type="PROSITE" id="PS51910">
    <property type="entry name" value="GH18_2"/>
    <property type="match status" value="1"/>
</dbReference>
<dbReference type="InterPro" id="IPR001223">
    <property type="entry name" value="Glyco_hydro18_cat"/>
</dbReference>
<evidence type="ECO:0000256" key="2">
    <source>
        <dbReference type="ARBA" id="ARBA00023295"/>
    </source>
</evidence>
<dbReference type="GO" id="GO:0005975">
    <property type="term" value="P:carbohydrate metabolic process"/>
    <property type="evidence" value="ECO:0007669"/>
    <property type="project" value="InterPro"/>
</dbReference>
<keyword evidence="1" id="KW-0378">Hydrolase</keyword>
<feature type="region of interest" description="Disordered" evidence="3">
    <location>
        <begin position="208"/>
        <end position="228"/>
    </location>
</feature>
<dbReference type="GO" id="GO:0005576">
    <property type="term" value="C:extracellular region"/>
    <property type="evidence" value="ECO:0007669"/>
    <property type="project" value="TreeGrafter"/>
</dbReference>
<gene>
    <name evidence="6" type="ORF">N7509_004617</name>
</gene>
<feature type="signal peptide" evidence="4">
    <location>
        <begin position="1"/>
        <end position="22"/>
    </location>
</feature>
<dbReference type="Proteomes" id="UP001147747">
    <property type="component" value="Unassembled WGS sequence"/>
</dbReference>
<name>A0A9W9W0P3_9EURO</name>
<feature type="domain" description="GH18" evidence="5">
    <location>
        <begin position="30"/>
        <end position="320"/>
    </location>
</feature>
<reference evidence="6" key="2">
    <citation type="journal article" date="2023" name="IMA Fungus">
        <title>Comparative genomic study of the Penicillium genus elucidates a diverse pangenome and 15 lateral gene transfer events.</title>
        <authorList>
            <person name="Petersen C."/>
            <person name="Sorensen T."/>
            <person name="Nielsen M.R."/>
            <person name="Sondergaard T.E."/>
            <person name="Sorensen J.L."/>
            <person name="Fitzpatrick D.A."/>
            <person name="Frisvad J.C."/>
            <person name="Nielsen K.L."/>
        </authorList>
    </citation>
    <scope>NUCLEOTIDE SEQUENCE</scope>
    <source>
        <strain evidence="6">IBT 29677</strain>
    </source>
</reference>
<dbReference type="InterPro" id="IPR050542">
    <property type="entry name" value="Glycosyl_Hydrlase18_Chitinase"/>
</dbReference>
<dbReference type="Gene3D" id="3.20.20.80">
    <property type="entry name" value="Glycosidases"/>
    <property type="match status" value="1"/>
</dbReference>
<feature type="compositionally biased region" description="Low complexity" evidence="3">
    <location>
        <begin position="216"/>
        <end position="227"/>
    </location>
</feature>
<evidence type="ECO:0000256" key="1">
    <source>
        <dbReference type="ARBA" id="ARBA00022801"/>
    </source>
</evidence>
<dbReference type="AlphaFoldDB" id="A0A9W9W0P3"/>
<dbReference type="Pfam" id="PF00704">
    <property type="entry name" value="Glyco_hydro_18"/>
    <property type="match status" value="1"/>
</dbReference>
<dbReference type="SUPFAM" id="SSF51445">
    <property type="entry name" value="(Trans)glycosidases"/>
    <property type="match status" value="1"/>
</dbReference>
<evidence type="ECO:0000256" key="4">
    <source>
        <dbReference type="SAM" id="SignalP"/>
    </source>
</evidence>
<proteinExistence type="predicted"/>
<comment type="caution">
    <text evidence="6">The sequence shown here is derived from an EMBL/GenBank/DDBJ whole genome shotgun (WGS) entry which is preliminary data.</text>
</comment>
<dbReference type="GeneID" id="81368234"/>
<evidence type="ECO:0000313" key="7">
    <source>
        <dbReference type="Proteomes" id="UP001147747"/>
    </source>
</evidence>
<dbReference type="PANTHER" id="PTHR45708">
    <property type="entry name" value="ENDOCHITINASE"/>
    <property type="match status" value="1"/>
</dbReference>
<dbReference type="GO" id="GO:0004568">
    <property type="term" value="F:chitinase activity"/>
    <property type="evidence" value="ECO:0007669"/>
    <property type="project" value="TreeGrafter"/>
</dbReference>
<keyword evidence="4" id="KW-0732">Signal</keyword>
<keyword evidence="7" id="KW-1185">Reference proteome</keyword>
<dbReference type="RefSeq" id="XP_056488556.1">
    <property type="nucleotide sequence ID" value="XM_056629254.1"/>
</dbReference>
<sequence length="320" mass="34280">MVMLKSLLYSAALLASVQGVAASVLKDGTKMVATYWDGSGSLSSFCSNADIDIFQLSFVTSLKGTPDVSFGYPVTGPEIKQCQDQGKTILLSFGGETYQEGGWDTPEEAQNMAQKVWDMYGPGGATYFGGNAVNGFDFDFEMAMNNLLPFTEKLNELKRGHPHFLLTAAPQCQYPDQNLASILTDHLGWFDALFVQFYNNPECGIPGGYGRRSTEEPSSGLSGGPSARRSHLAKREFNLGTWLEQASQATPKSPKIFVGVPGSAAGTPSANMGYVVPSLLQTALLPFIGHANMGGVSVWEVGYATSNGDFLPQLRGILGL</sequence>
<dbReference type="OrthoDB" id="6020543at2759"/>
<feature type="chain" id="PRO_5040793736" evidence="4">
    <location>
        <begin position="23"/>
        <end position="320"/>
    </location>
</feature>
<dbReference type="InterPro" id="IPR017853">
    <property type="entry name" value="GH"/>
</dbReference>
<evidence type="ECO:0000313" key="6">
    <source>
        <dbReference type="EMBL" id="KAJ5396504.1"/>
    </source>
</evidence>
<evidence type="ECO:0000256" key="3">
    <source>
        <dbReference type="SAM" id="MobiDB-lite"/>
    </source>
</evidence>
<evidence type="ECO:0000259" key="5">
    <source>
        <dbReference type="PROSITE" id="PS51910"/>
    </source>
</evidence>
<dbReference type="EMBL" id="JAPZBU010000006">
    <property type="protein sequence ID" value="KAJ5396504.1"/>
    <property type="molecule type" value="Genomic_DNA"/>
</dbReference>
<organism evidence="6 7">
    <name type="scientific">Penicillium cosmopolitanum</name>
    <dbReference type="NCBI Taxonomy" id="1131564"/>
    <lineage>
        <taxon>Eukaryota</taxon>
        <taxon>Fungi</taxon>
        <taxon>Dikarya</taxon>
        <taxon>Ascomycota</taxon>
        <taxon>Pezizomycotina</taxon>
        <taxon>Eurotiomycetes</taxon>
        <taxon>Eurotiomycetidae</taxon>
        <taxon>Eurotiales</taxon>
        <taxon>Aspergillaceae</taxon>
        <taxon>Penicillium</taxon>
    </lineage>
</organism>
<keyword evidence="2" id="KW-0326">Glycosidase</keyword>
<dbReference type="PANTHER" id="PTHR45708:SF49">
    <property type="entry name" value="ENDOCHITINASE"/>
    <property type="match status" value="1"/>
</dbReference>
<protein>
    <submittedName>
        <fullName evidence="6">Class III chitinase</fullName>
    </submittedName>
</protein>
<reference evidence="6" key="1">
    <citation type="submission" date="2022-12" db="EMBL/GenBank/DDBJ databases">
        <authorList>
            <person name="Petersen C."/>
        </authorList>
    </citation>
    <scope>NUCLEOTIDE SEQUENCE</scope>
    <source>
        <strain evidence="6">IBT 29677</strain>
    </source>
</reference>
<accession>A0A9W9W0P3</accession>